<dbReference type="PROSITE" id="PS51119">
    <property type="entry name" value="TAFH"/>
    <property type="match status" value="1"/>
</dbReference>
<dbReference type="GO" id="GO:0005669">
    <property type="term" value="C:transcription factor TFIID complex"/>
    <property type="evidence" value="ECO:0007669"/>
    <property type="project" value="InterPro"/>
</dbReference>
<feature type="domain" description="TAFH" evidence="7">
    <location>
        <begin position="185"/>
        <end position="284"/>
    </location>
</feature>
<dbReference type="CDD" id="cd08045">
    <property type="entry name" value="HFD_TAF4"/>
    <property type="match status" value="1"/>
</dbReference>
<dbReference type="InterPro" id="IPR037249">
    <property type="entry name" value="TAFH/NHR1_dom_sf"/>
</dbReference>
<dbReference type="AlphaFoldDB" id="A0A914CEV7"/>
<keyword evidence="4" id="KW-0804">Transcription</keyword>
<evidence type="ECO:0000259" key="7">
    <source>
        <dbReference type="PROSITE" id="PS51119"/>
    </source>
</evidence>
<keyword evidence="3" id="KW-0805">Transcription regulation</keyword>
<evidence type="ECO:0000313" key="9">
    <source>
        <dbReference type="WBParaSite" id="ACRNAN_scaffold10139.g32979.t1"/>
    </source>
</evidence>
<dbReference type="Gene3D" id="1.20.120.1110">
    <property type="entry name" value="TAFH/NHR1 domain"/>
    <property type="match status" value="1"/>
</dbReference>
<dbReference type="SUPFAM" id="SSF158553">
    <property type="entry name" value="TAFH domain-like"/>
    <property type="match status" value="1"/>
</dbReference>
<dbReference type="Gene3D" id="1.10.20.10">
    <property type="entry name" value="Histone, subunit A"/>
    <property type="match status" value="1"/>
</dbReference>
<dbReference type="WBParaSite" id="ACRNAN_scaffold10139.g32979.t1">
    <property type="protein sequence ID" value="ACRNAN_scaffold10139.g32979.t1"/>
    <property type="gene ID" value="ACRNAN_scaffold10139.g32979"/>
</dbReference>
<dbReference type="PANTHER" id="PTHR15138">
    <property type="entry name" value="TRANSCRIPTION INITIATION FACTOR TFIID SUBUNIT 4"/>
    <property type="match status" value="1"/>
</dbReference>
<keyword evidence="5" id="KW-0539">Nucleus</keyword>
<dbReference type="InterPro" id="IPR003894">
    <property type="entry name" value="TAFH_NHR1"/>
</dbReference>
<dbReference type="InterPro" id="IPR007900">
    <property type="entry name" value="TAF4_C"/>
</dbReference>
<keyword evidence="8" id="KW-1185">Reference proteome</keyword>
<proteinExistence type="inferred from homology"/>
<feature type="compositionally biased region" description="Polar residues" evidence="6">
    <location>
        <begin position="1"/>
        <end position="11"/>
    </location>
</feature>
<comment type="subcellular location">
    <subcellularLocation>
        <location evidence="1">Nucleus</location>
    </subcellularLocation>
</comment>
<dbReference type="Proteomes" id="UP000887540">
    <property type="component" value="Unplaced"/>
</dbReference>
<accession>A0A914CEV7</accession>
<feature type="region of interest" description="Disordered" evidence="6">
    <location>
        <begin position="276"/>
        <end position="303"/>
    </location>
</feature>
<dbReference type="GO" id="GO:0016251">
    <property type="term" value="F:RNA polymerase II general transcription initiation factor activity"/>
    <property type="evidence" value="ECO:0007669"/>
    <property type="project" value="TreeGrafter"/>
</dbReference>
<feature type="compositionally biased region" description="Polar residues" evidence="6">
    <location>
        <begin position="277"/>
        <end position="286"/>
    </location>
</feature>
<feature type="compositionally biased region" description="Polar residues" evidence="6">
    <location>
        <begin position="46"/>
        <end position="55"/>
    </location>
</feature>
<organism evidence="8 9">
    <name type="scientific">Acrobeloides nanus</name>
    <dbReference type="NCBI Taxonomy" id="290746"/>
    <lineage>
        <taxon>Eukaryota</taxon>
        <taxon>Metazoa</taxon>
        <taxon>Ecdysozoa</taxon>
        <taxon>Nematoda</taxon>
        <taxon>Chromadorea</taxon>
        <taxon>Rhabditida</taxon>
        <taxon>Tylenchina</taxon>
        <taxon>Cephalobomorpha</taxon>
        <taxon>Cephaloboidea</taxon>
        <taxon>Cephalobidae</taxon>
        <taxon>Acrobeloides</taxon>
    </lineage>
</organism>
<feature type="compositionally biased region" description="Low complexity" evidence="6">
    <location>
        <begin position="28"/>
        <end position="45"/>
    </location>
</feature>
<evidence type="ECO:0000256" key="2">
    <source>
        <dbReference type="ARBA" id="ARBA00006178"/>
    </source>
</evidence>
<dbReference type="GO" id="GO:0006367">
    <property type="term" value="P:transcription initiation at RNA polymerase II promoter"/>
    <property type="evidence" value="ECO:0007669"/>
    <property type="project" value="TreeGrafter"/>
</dbReference>
<name>A0A914CEV7_9BILA</name>
<evidence type="ECO:0000256" key="4">
    <source>
        <dbReference type="ARBA" id="ARBA00023163"/>
    </source>
</evidence>
<feature type="region of interest" description="Disordered" evidence="6">
    <location>
        <begin position="1"/>
        <end position="58"/>
    </location>
</feature>
<dbReference type="SMART" id="SM00549">
    <property type="entry name" value="TAFH"/>
    <property type="match status" value="1"/>
</dbReference>
<comment type="similarity">
    <text evidence="2">Belongs to the TAF4 family.</text>
</comment>
<evidence type="ECO:0000313" key="8">
    <source>
        <dbReference type="Proteomes" id="UP000887540"/>
    </source>
</evidence>
<dbReference type="InterPro" id="IPR045144">
    <property type="entry name" value="TAF4"/>
</dbReference>
<dbReference type="Pfam" id="PF05236">
    <property type="entry name" value="TAF4"/>
    <property type="match status" value="1"/>
</dbReference>
<feature type="compositionally biased region" description="Polar residues" evidence="6">
    <location>
        <begin position="294"/>
        <end position="303"/>
    </location>
</feature>
<evidence type="ECO:0000256" key="5">
    <source>
        <dbReference type="ARBA" id="ARBA00023242"/>
    </source>
</evidence>
<evidence type="ECO:0000256" key="6">
    <source>
        <dbReference type="SAM" id="MobiDB-lite"/>
    </source>
</evidence>
<reference evidence="9" key="1">
    <citation type="submission" date="2022-11" db="UniProtKB">
        <authorList>
            <consortium name="WormBaseParasite"/>
        </authorList>
    </citation>
    <scope>IDENTIFICATION</scope>
</reference>
<sequence>MADSQQQSISSGPKFRLVPGPGLGERSTPLPQTQQIPQTQQTPQPVSHQIQQQRPQMHYVSSAPIIRTIYQSPSNADMQGSYIQVTQPGGPPQVFYPLNIGTPMRMYQPRLSQQVMQPAPIHIANSNVQNRGSPIPQQTQYQIRQPIQVHPIQQPPPIQQPQQVQIAVSQSEQHSRPQMQIDSNEQAVQKCARFFKTLLHLSQNNKQYQSPQVATRVRELVKGVVYGPIEPEEFTTKLQEVLHSQAQPNLLPFLQKTLPFLRSALQSGQVTIDGLDDSTSQSQMTTGVRVKGESISSTESQSPRLGYLPQQQAQVLVKVEDTSGQAPMSRPISSTNLSAMAIPVSSSPQATSLPPSTIVVSQQPDTILSSLPSTSAAPAVYVDSNFAPIMPKNITVVDTAGNSIPQEMPSTSDGILTRPLVSDQLKYTLLDINALATRVVNSMPENVQGVVDEEVLTLISHAVESRLRNLLGHLSTVAEHRLEPFRMNPLYEQVDDPRKQIRFVEEVEKQAHNRRETLEREALIRMSKSKGKDKDTLEKAKQLQRAEQEARLNLDANAAAIAALGGKAVKRTWADANNPLDHHAGGGLNMQAYRPRIKRVTTKDLQFVLGMEPSTRNSNIYQRLAYSNIAVDQSAQL</sequence>
<dbReference type="Pfam" id="PF07531">
    <property type="entry name" value="TAFH"/>
    <property type="match status" value="1"/>
</dbReference>
<dbReference type="InterPro" id="IPR009072">
    <property type="entry name" value="Histone-fold"/>
</dbReference>
<protein>
    <submittedName>
        <fullName evidence="9">TAFH domain-containing protein</fullName>
    </submittedName>
</protein>
<dbReference type="GO" id="GO:0003677">
    <property type="term" value="F:DNA binding"/>
    <property type="evidence" value="ECO:0007669"/>
    <property type="project" value="TreeGrafter"/>
</dbReference>
<evidence type="ECO:0000256" key="1">
    <source>
        <dbReference type="ARBA" id="ARBA00004123"/>
    </source>
</evidence>
<dbReference type="GO" id="GO:0046982">
    <property type="term" value="F:protein heterodimerization activity"/>
    <property type="evidence" value="ECO:0007669"/>
    <property type="project" value="InterPro"/>
</dbReference>
<dbReference type="PANTHER" id="PTHR15138:SF14">
    <property type="entry name" value="TRANSCRIPTION INITIATION FACTOR TFIID SUBUNIT 4"/>
    <property type="match status" value="1"/>
</dbReference>
<evidence type="ECO:0000256" key="3">
    <source>
        <dbReference type="ARBA" id="ARBA00023015"/>
    </source>
</evidence>